<dbReference type="RefSeq" id="WP_341598087.1">
    <property type="nucleotide sequence ID" value="NZ_JBAKAZ010000035.1"/>
</dbReference>
<accession>A0ABU9GRW2</accession>
<dbReference type="EMBL" id="JBAKAZ010000035">
    <property type="protein sequence ID" value="MEL0629954.1"/>
    <property type="molecule type" value="Genomic_DNA"/>
</dbReference>
<dbReference type="Proteomes" id="UP001369082">
    <property type="component" value="Unassembled WGS sequence"/>
</dbReference>
<reference evidence="1 2" key="1">
    <citation type="submission" date="2024-02" db="EMBL/GenBank/DDBJ databases">
        <title>Bacteria isolated from the canopy kelp, Nereocystis luetkeana.</title>
        <authorList>
            <person name="Pfister C.A."/>
            <person name="Younker I.T."/>
            <person name="Light S.H."/>
        </authorList>
    </citation>
    <scope>NUCLEOTIDE SEQUENCE [LARGE SCALE GENOMIC DNA]</scope>
    <source>
        <strain evidence="1 2">TI.1.05</strain>
    </source>
</reference>
<gene>
    <name evidence="1" type="ORF">V6256_10090</name>
</gene>
<protein>
    <submittedName>
        <fullName evidence="1">Uncharacterized protein</fullName>
    </submittedName>
</protein>
<proteinExistence type="predicted"/>
<sequence length="260" mass="31409">MRIRTNKNENIVGLCDFKEDTYELMFETEKETSKFNVIPKNDRNTFRKKHGIEVVEITEKATDDFINKLCDDETFLGKYLISRFREKMEMVYEKRTHVSFKTMYVYEQYTDIDEDEDEDKDEYEYEYESELRDYQLKEKEKEKEKSNYFSENAIFFYPDCVNDKDISLDECNKRDSNEEVSIQAAAFIIWINVLEEARRIFGSGHLYYYYLNSILFNLNKYHFMMDKNGRAIFTKEEVDCIAKNLSDCFFKDQELDVIQI</sequence>
<evidence type="ECO:0000313" key="2">
    <source>
        <dbReference type="Proteomes" id="UP001369082"/>
    </source>
</evidence>
<evidence type="ECO:0000313" key="1">
    <source>
        <dbReference type="EMBL" id="MEL0629954.1"/>
    </source>
</evidence>
<name>A0ABU9GRW2_9GAMM</name>
<keyword evidence="2" id="KW-1185">Reference proteome</keyword>
<comment type="caution">
    <text evidence="1">The sequence shown here is derived from an EMBL/GenBank/DDBJ whole genome shotgun (WGS) entry which is preliminary data.</text>
</comment>
<organism evidence="1 2">
    <name type="scientific">Psychromonas aquatilis</name>
    <dbReference type="NCBI Taxonomy" id="2005072"/>
    <lineage>
        <taxon>Bacteria</taxon>
        <taxon>Pseudomonadati</taxon>
        <taxon>Pseudomonadota</taxon>
        <taxon>Gammaproteobacteria</taxon>
        <taxon>Alteromonadales</taxon>
        <taxon>Psychromonadaceae</taxon>
        <taxon>Psychromonas</taxon>
    </lineage>
</organism>